<feature type="region of interest" description="Disordered" evidence="1">
    <location>
        <begin position="221"/>
        <end position="259"/>
    </location>
</feature>
<evidence type="ECO:0000256" key="1">
    <source>
        <dbReference type="SAM" id="MobiDB-lite"/>
    </source>
</evidence>
<protein>
    <submittedName>
        <fullName evidence="3">Protein tyrosine phosphatase</fullName>
    </submittedName>
    <submittedName>
        <fullName evidence="4">Tyrosine phosphatase RolB</fullName>
    </submittedName>
</protein>
<reference evidence="3" key="1">
    <citation type="submission" date="2006-06" db="EMBL/GenBank/DDBJ databases">
        <title>Putative cellular T-DNA of Catharanthus roseus var. Prabal showing sequence similarity to ORF11 of Agrobacterium rhizogenes A4.</title>
        <authorList>
            <person name="Sen J."/>
            <person name="Batra J."/>
            <person name="Jaggi M."/>
        </authorList>
    </citation>
    <scope>NUCLEOTIDE SEQUENCE</scope>
</reference>
<dbReference type="EMBL" id="DQ838669">
    <property type="protein sequence ID" value="ABI54184.1"/>
    <property type="molecule type" value="Genomic_DNA"/>
</dbReference>
<accession>C6EN02</accession>
<sequence length="259" mass="29558">MDPKLLFLPRFQPVDLTPAWSQINLFEGIRFAFAIYSRDYSKPLLHFQKRWALAVLDLKENSPPIYILKQLAELLKNKVCYHPPMLVSQPDLARENDQHVFVYLSREKMQKVLKEQSITFGMEAVLATTIQPYRSELALQEMLRVHNLAWPHSRTEEPDLECFIAIFASSLFIHLLELKVTNVYGREVACTFFLRRGTENRPYDVVACGTTQFTKNALGISHPAASSPEPDLTLRLSGPDQEGEEGVMKPAAVNLKKEA</sequence>
<dbReference type="AlphaFoldDB" id="C6EN02"/>
<reference evidence="4" key="2">
    <citation type="submission" date="2006-07" db="EMBL/GenBank/DDBJ databases">
        <title>Catharanthus roseus CrT-DNA (CrT2) fragment contains sequence homologous to pRiA4 TL-DNA ORF10, ORF11, ORF12, ORF13, ORF14 and ORF15.</title>
        <authorList>
            <person name="Sen J."/>
            <person name="Batra J."/>
            <person name="Jaggi M."/>
        </authorList>
    </citation>
    <scope>NUCLEOTIDE SEQUENCE</scope>
    <source>
        <strain evidence="4">CrT2</strain>
    </source>
</reference>
<feature type="domain" description="Cytokinin glycosidase" evidence="2">
    <location>
        <begin position="9"/>
        <end position="211"/>
    </location>
</feature>
<evidence type="ECO:0000259" key="2">
    <source>
        <dbReference type="Pfam" id="PF02027"/>
    </source>
</evidence>
<dbReference type="EMBL" id="DQ852612">
    <property type="protein sequence ID" value="ABI54190.1"/>
    <property type="molecule type" value="Genomic_DNA"/>
</dbReference>
<evidence type="ECO:0000313" key="3">
    <source>
        <dbReference type="EMBL" id="ABI54184.1"/>
    </source>
</evidence>
<dbReference type="InterPro" id="IPR006064">
    <property type="entry name" value="Glycosidase"/>
</dbReference>
<evidence type="ECO:0000313" key="4">
    <source>
        <dbReference type="EMBL" id="ABI54190.1"/>
    </source>
</evidence>
<organism evidence="3">
    <name type="scientific">Catharanthus roseus</name>
    <name type="common">Madagascar periwinkle</name>
    <name type="synonym">Vinca rosea</name>
    <dbReference type="NCBI Taxonomy" id="4058"/>
    <lineage>
        <taxon>Eukaryota</taxon>
        <taxon>Viridiplantae</taxon>
        <taxon>Streptophyta</taxon>
        <taxon>Embryophyta</taxon>
        <taxon>Tracheophyta</taxon>
        <taxon>Spermatophyta</taxon>
        <taxon>Magnoliopsida</taxon>
        <taxon>eudicotyledons</taxon>
        <taxon>Gunneridae</taxon>
        <taxon>Pentapetalae</taxon>
        <taxon>asterids</taxon>
        <taxon>lamiids</taxon>
        <taxon>Gentianales</taxon>
        <taxon>Apocynaceae</taxon>
        <taxon>Rauvolfioideae</taxon>
        <taxon>Vinceae</taxon>
        <taxon>Catharanthinae</taxon>
        <taxon>Catharanthus</taxon>
    </lineage>
</organism>
<proteinExistence type="predicted"/>
<name>C6EN02_CATRO</name>
<dbReference type="Pfam" id="PF02027">
    <property type="entry name" value="RolB_RolC"/>
    <property type="match status" value="1"/>
</dbReference>